<name>A0ABM9N3J7_9LACO</name>
<proteinExistence type="inferred from homology"/>
<dbReference type="Proteomes" id="UP001314241">
    <property type="component" value="Unassembled WGS sequence"/>
</dbReference>
<keyword evidence="8" id="KW-1185">Reference proteome</keyword>
<keyword evidence="3 6" id="KW-0812">Transmembrane</keyword>
<dbReference type="PANTHER" id="PTHR30028">
    <property type="entry name" value="UPF0014 INNER MEMBRANE PROTEIN YBBM-RELATED"/>
    <property type="match status" value="1"/>
</dbReference>
<dbReference type="PANTHER" id="PTHR30028:SF0">
    <property type="entry name" value="PROTEIN ALUMINUM SENSITIVE 3"/>
    <property type="match status" value="1"/>
</dbReference>
<evidence type="ECO:0000256" key="1">
    <source>
        <dbReference type="ARBA" id="ARBA00004141"/>
    </source>
</evidence>
<sequence>MLNKTVEVSNWSLVLAFVMVIISLVISYKEKLGLEKDTIISVFRAIVQLIIVAYVLRFIFSVNNMVLTLTMMLVILWNAARNGQKRAPGLDGALWITLVALLLGGGVTLLLLVLTGVIKVEPWQLVPVTGMVMNNAMIAVGLVYRSLDQMYQDRQEQVFERLALGANPKQASGSIVKDAIKFGMQPTIDSIKTMGLVSLPGMMSGLIMAGVEPVLAIKYQIMVVFMLLSSTGLASVYASYAAYRKYFNANWLLHLPGSK</sequence>
<evidence type="ECO:0000313" key="7">
    <source>
        <dbReference type="EMBL" id="CAK8053711.1"/>
    </source>
</evidence>
<evidence type="ECO:0000313" key="8">
    <source>
        <dbReference type="Proteomes" id="UP001314241"/>
    </source>
</evidence>
<feature type="transmembrane region" description="Helical" evidence="6">
    <location>
        <begin position="92"/>
        <end position="118"/>
    </location>
</feature>
<comment type="similarity">
    <text evidence="2">Belongs to the UPF0014 family.</text>
</comment>
<reference evidence="7 8" key="1">
    <citation type="submission" date="2024-01" db="EMBL/GenBank/DDBJ databases">
        <authorList>
            <person name="Botero Cardona J."/>
        </authorList>
    </citation>
    <scope>NUCLEOTIDE SEQUENCE [LARGE SCALE GENOMIC DNA]</scope>
    <source>
        <strain evidence="7 8">LMG 33000</strain>
    </source>
</reference>
<keyword evidence="5 6" id="KW-0472">Membrane</keyword>
<evidence type="ECO:0000256" key="5">
    <source>
        <dbReference type="ARBA" id="ARBA00023136"/>
    </source>
</evidence>
<feature type="transmembrane region" description="Helical" evidence="6">
    <location>
        <begin position="124"/>
        <end position="144"/>
    </location>
</feature>
<dbReference type="Pfam" id="PF03649">
    <property type="entry name" value="UPF0014"/>
    <property type="match status" value="1"/>
</dbReference>
<evidence type="ECO:0000256" key="2">
    <source>
        <dbReference type="ARBA" id="ARBA00005268"/>
    </source>
</evidence>
<feature type="transmembrane region" description="Helical" evidence="6">
    <location>
        <begin position="221"/>
        <end position="243"/>
    </location>
</feature>
<feature type="transmembrane region" description="Helical" evidence="6">
    <location>
        <begin position="194"/>
        <end position="215"/>
    </location>
</feature>
<evidence type="ECO:0000256" key="3">
    <source>
        <dbReference type="ARBA" id="ARBA00022692"/>
    </source>
</evidence>
<dbReference type="RefSeq" id="WP_349641266.1">
    <property type="nucleotide sequence ID" value="NZ_CAWVOH010000001.1"/>
</dbReference>
<evidence type="ECO:0000256" key="6">
    <source>
        <dbReference type="SAM" id="Phobius"/>
    </source>
</evidence>
<protein>
    <submittedName>
        <fullName evidence="7">Permease component (FetB)</fullName>
    </submittedName>
</protein>
<dbReference type="EMBL" id="CAWVOH010000001">
    <property type="protein sequence ID" value="CAK8053711.1"/>
    <property type="molecule type" value="Genomic_DNA"/>
</dbReference>
<dbReference type="InterPro" id="IPR005226">
    <property type="entry name" value="UPF0014_fam"/>
</dbReference>
<organism evidence="7 8">
    <name type="scientific">Eupransor demetentiae</name>
    <dbReference type="NCBI Taxonomy" id="3109584"/>
    <lineage>
        <taxon>Bacteria</taxon>
        <taxon>Bacillati</taxon>
        <taxon>Bacillota</taxon>
        <taxon>Bacilli</taxon>
        <taxon>Lactobacillales</taxon>
        <taxon>Lactobacillaceae</taxon>
        <taxon>Eupransor</taxon>
    </lineage>
</organism>
<comment type="subcellular location">
    <subcellularLocation>
        <location evidence="1">Membrane</location>
        <topology evidence="1">Multi-pass membrane protein</topology>
    </subcellularLocation>
</comment>
<gene>
    <name evidence="7" type="ORF">R54876_GBNLAHCA_00268</name>
</gene>
<comment type="caution">
    <text evidence="7">The sequence shown here is derived from an EMBL/GenBank/DDBJ whole genome shotgun (WGS) entry which is preliminary data.</text>
</comment>
<evidence type="ECO:0000256" key="4">
    <source>
        <dbReference type="ARBA" id="ARBA00022989"/>
    </source>
</evidence>
<accession>A0ABM9N3J7</accession>
<feature type="transmembrane region" description="Helical" evidence="6">
    <location>
        <begin position="62"/>
        <end position="80"/>
    </location>
</feature>
<keyword evidence="4 6" id="KW-1133">Transmembrane helix</keyword>
<feature type="transmembrane region" description="Helical" evidence="6">
    <location>
        <begin position="6"/>
        <end position="26"/>
    </location>
</feature>